<evidence type="ECO:0000256" key="1">
    <source>
        <dbReference type="SAM" id="Coils"/>
    </source>
</evidence>
<dbReference type="Proteomes" id="UP001496146">
    <property type="component" value="Unassembled WGS sequence"/>
</dbReference>
<organism evidence="2 3">
    <name type="scientific">Faecalibacterium faecis</name>
    <dbReference type="NCBI Taxonomy" id="3133157"/>
    <lineage>
        <taxon>Bacteria</taxon>
        <taxon>Bacillati</taxon>
        <taxon>Bacillota</taxon>
        <taxon>Clostridia</taxon>
        <taxon>Eubacteriales</taxon>
        <taxon>Oscillospiraceae</taxon>
        <taxon>Faecalibacterium</taxon>
    </lineage>
</organism>
<evidence type="ECO:0008006" key="4">
    <source>
        <dbReference type="Google" id="ProtNLM"/>
    </source>
</evidence>
<accession>A0ABV1BQV8</accession>
<keyword evidence="3" id="KW-1185">Reference proteome</keyword>
<evidence type="ECO:0000313" key="3">
    <source>
        <dbReference type="Proteomes" id="UP001496146"/>
    </source>
</evidence>
<comment type="caution">
    <text evidence="2">The sequence shown here is derived from an EMBL/GenBank/DDBJ whole genome shotgun (WGS) entry which is preliminary data.</text>
</comment>
<dbReference type="EMBL" id="JBBMEP010000012">
    <property type="protein sequence ID" value="MEQ2377224.1"/>
    <property type="molecule type" value="Genomic_DNA"/>
</dbReference>
<keyword evidence="1" id="KW-0175">Coiled coil</keyword>
<dbReference type="RefSeq" id="WP_349137820.1">
    <property type="nucleotide sequence ID" value="NZ_JBBMEP010000012.1"/>
</dbReference>
<gene>
    <name evidence="2" type="ORF">WMO17_07595</name>
</gene>
<reference evidence="2 3" key="1">
    <citation type="submission" date="2024-03" db="EMBL/GenBank/DDBJ databases">
        <title>Human intestinal bacterial collection.</title>
        <authorList>
            <person name="Pauvert C."/>
            <person name="Hitch T.C.A."/>
            <person name="Clavel T."/>
        </authorList>
    </citation>
    <scope>NUCLEOTIDE SEQUENCE [LARGE SCALE GENOMIC DNA]</scope>
    <source>
        <strain evidence="2 3">CLA-JM-H7-B</strain>
    </source>
</reference>
<feature type="coiled-coil region" evidence="1">
    <location>
        <begin position="26"/>
        <end position="67"/>
    </location>
</feature>
<sequence>MAKKREQLYADYVAGVVDSEDYQLIREDYSKQYDGLRAALQRAEAKKVEVEQQIREYLNMTSNLEEHLDDFGFDAQLVKSLVQRIEVSADKRIRIVFGFQDVFADLGKESAGK</sequence>
<evidence type="ECO:0000313" key="2">
    <source>
        <dbReference type="EMBL" id="MEQ2377224.1"/>
    </source>
</evidence>
<proteinExistence type="predicted"/>
<name>A0ABV1BQV8_9FIRM</name>
<protein>
    <recommendedName>
        <fullName evidence="4">DUF4368 domain-containing protein</fullName>
    </recommendedName>
</protein>